<dbReference type="EMBL" id="LK056681">
    <property type="protein sequence ID" value="CDU24796.1"/>
    <property type="molecule type" value="Genomic_DNA"/>
</dbReference>
<name>A0A127ZFI4_9BASI</name>
<protein>
    <submittedName>
        <fullName evidence="2">Uncharacterized protein</fullName>
    </submittedName>
</protein>
<feature type="compositionally biased region" description="Basic and acidic residues" evidence="1">
    <location>
        <begin position="95"/>
        <end position="107"/>
    </location>
</feature>
<reference evidence="2" key="1">
    <citation type="submission" date="2014-06" db="EMBL/GenBank/DDBJ databases">
        <authorList>
            <person name="Ju J."/>
            <person name="Zhang J."/>
        </authorList>
    </citation>
    <scope>NUCLEOTIDE SEQUENCE</scope>
    <source>
        <strain evidence="2">SscI8</strain>
    </source>
</reference>
<accession>A0A127ZFI4</accession>
<sequence>MSLPRLSGGQADDMALADPDRASPLKASTLASRKLNAKEAAAKDQARSGGSNKPLVEKKGTAASTDEGKDEDQGKKKGKDKGKGSVVLRRGTLKKSFEKLFRKKGTETDSNASNDAPHPLSATLIPVSSDSDKGPLRLTVPQRRNRKAIEDLVYGSTDPEKNAASSPQKPKSDL</sequence>
<feature type="region of interest" description="Disordered" evidence="1">
    <location>
        <begin position="1"/>
        <end position="174"/>
    </location>
</feature>
<evidence type="ECO:0000256" key="1">
    <source>
        <dbReference type="SAM" id="MobiDB-lite"/>
    </source>
</evidence>
<feature type="compositionally biased region" description="Polar residues" evidence="1">
    <location>
        <begin position="163"/>
        <end position="174"/>
    </location>
</feature>
<proteinExistence type="predicted"/>
<feature type="compositionally biased region" description="Basic and acidic residues" evidence="1">
    <location>
        <begin position="36"/>
        <end position="46"/>
    </location>
</feature>
<dbReference type="AlphaFoldDB" id="A0A127ZFI4"/>
<evidence type="ECO:0000313" key="2">
    <source>
        <dbReference type="EMBL" id="CDU24796.1"/>
    </source>
</evidence>
<organism evidence="2">
    <name type="scientific">Sporisorium scitamineum</name>
    <dbReference type="NCBI Taxonomy" id="49012"/>
    <lineage>
        <taxon>Eukaryota</taxon>
        <taxon>Fungi</taxon>
        <taxon>Dikarya</taxon>
        <taxon>Basidiomycota</taxon>
        <taxon>Ustilaginomycotina</taxon>
        <taxon>Ustilaginomycetes</taxon>
        <taxon>Ustilaginales</taxon>
        <taxon>Ustilaginaceae</taxon>
        <taxon>Sporisorium</taxon>
    </lineage>
</organism>
<gene>
    <name evidence="2" type="ORF">SPSC_04629</name>
</gene>